<sequence>MLSPKSPKLKKGLRSPVLLVDNIAGIVNTPVLSPDEICQASQTEYVEEVAEVIKGEERKRWLKGLFALFILVTTWVFSTQLVNSIVKNGDYNHPLFVSYVNGSFFILYGIPTVLSRTKNYIIEKWSKLSESTASSSHQHFNNQQLLSAHRSVDNYGSIDQNINNSSKNTFTSTTTPITDPNSCTSSESDMIALAPNSPRDGDVISITVTGREEVKTLYTPRIKLTHYQMMKLGLQSCFIYFANCACGNAALRYTSATNQTILVTTTSLFILILGSIFKVEKFTYNKLLAIIVSIIGISCIAVSDTAEDASSSKYLFSFRLITIFNNEVKLQNPLLGDFLALCSAFFYGSFIIFMRLKMGEETDPEDDKLVFILLFNFGIVINNSFNYSIVNDNWYTYEYDL</sequence>
<gene>
    <name evidence="7" type="ORF">Cboi02_000098700</name>
</gene>
<keyword evidence="8" id="KW-1185">Reference proteome</keyword>
<dbReference type="Proteomes" id="UP001165120">
    <property type="component" value="Unassembled WGS sequence"/>
</dbReference>
<dbReference type="PANTHER" id="PTHR23051">
    <property type="entry name" value="SOLUTE CARRIER FAMILY 35, MEMBER F5"/>
    <property type="match status" value="1"/>
</dbReference>
<evidence type="ECO:0000313" key="7">
    <source>
        <dbReference type="EMBL" id="GME67593.1"/>
    </source>
</evidence>
<reference evidence="7" key="1">
    <citation type="submission" date="2023-04" db="EMBL/GenBank/DDBJ databases">
        <title>Candida boidinii NBRC 10035.</title>
        <authorList>
            <person name="Ichikawa N."/>
            <person name="Sato H."/>
            <person name="Tonouchi N."/>
        </authorList>
    </citation>
    <scope>NUCLEOTIDE SEQUENCE</scope>
    <source>
        <strain evidence="7">NBRC 10035</strain>
    </source>
</reference>
<proteinExistence type="predicted"/>
<feature type="transmembrane region" description="Helical" evidence="5">
    <location>
        <begin position="259"/>
        <end position="277"/>
    </location>
</feature>
<evidence type="ECO:0000256" key="5">
    <source>
        <dbReference type="SAM" id="Phobius"/>
    </source>
</evidence>
<evidence type="ECO:0000256" key="3">
    <source>
        <dbReference type="ARBA" id="ARBA00022989"/>
    </source>
</evidence>
<name>A0A9W6SW78_CANBO</name>
<accession>A0A9W6SW78</accession>
<keyword evidence="4 5" id="KW-0472">Membrane</keyword>
<feature type="transmembrane region" description="Helical" evidence="5">
    <location>
        <begin position="64"/>
        <end position="83"/>
    </location>
</feature>
<feature type="transmembrane region" description="Helical" evidence="5">
    <location>
        <begin position="338"/>
        <end position="357"/>
    </location>
</feature>
<evidence type="ECO:0000256" key="4">
    <source>
        <dbReference type="ARBA" id="ARBA00023136"/>
    </source>
</evidence>
<comment type="subcellular location">
    <subcellularLocation>
        <location evidence="1">Membrane</location>
        <topology evidence="1">Multi-pass membrane protein</topology>
    </subcellularLocation>
</comment>
<feature type="transmembrane region" description="Helical" evidence="5">
    <location>
        <begin position="232"/>
        <end position="253"/>
    </location>
</feature>
<organism evidence="7 8">
    <name type="scientific">Candida boidinii</name>
    <name type="common">Yeast</name>
    <dbReference type="NCBI Taxonomy" id="5477"/>
    <lineage>
        <taxon>Eukaryota</taxon>
        <taxon>Fungi</taxon>
        <taxon>Dikarya</taxon>
        <taxon>Ascomycota</taxon>
        <taxon>Saccharomycotina</taxon>
        <taxon>Pichiomycetes</taxon>
        <taxon>Pichiales</taxon>
        <taxon>Pichiaceae</taxon>
        <taxon>Ogataea</taxon>
        <taxon>Ogataea/Candida clade</taxon>
    </lineage>
</organism>
<evidence type="ECO:0000256" key="1">
    <source>
        <dbReference type="ARBA" id="ARBA00004141"/>
    </source>
</evidence>
<evidence type="ECO:0000313" key="8">
    <source>
        <dbReference type="Proteomes" id="UP001165120"/>
    </source>
</evidence>
<evidence type="ECO:0000259" key="6">
    <source>
        <dbReference type="Pfam" id="PF00892"/>
    </source>
</evidence>
<dbReference type="GO" id="GO:0000329">
    <property type="term" value="C:fungal-type vacuole membrane"/>
    <property type="evidence" value="ECO:0007669"/>
    <property type="project" value="TreeGrafter"/>
</dbReference>
<dbReference type="InterPro" id="IPR037185">
    <property type="entry name" value="EmrE-like"/>
</dbReference>
<dbReference type="SUPFAM" id="SSF103481">
    <property type="entry name" value="Multidrug resistance efflux transporter EmrE"/>
    <property type="match status" value="1"/>
</dbReference>
<dbReference type="InterPro" id="IPR000620">
    <property type="entry name" value="EamA_dom"/>
</dbReference>
<feature type="transmembrane region" description="Helical" evidence="5">
    <location>
        <begin position="284"/>
        <end position="303"/>
    </location>
</feature>
<feature type="transmembrane region" description="Helical" evidence="5">
    <location>
        <begin position="369"/>
        <end position="389"/>
    </location>
</feature>
<comment type="caution">
    <text evidence="7">The sequence shown here is derived from an EMBL/GenBank/DDBJ whole genome shotgun (WGS) entry which is preliminary data.</text>
</comment>
<dbReference type="EMBL" id="BSXN01000206">
    <property type="protein sequence ID" value="GME67593.1"/>
    <property type="molecule type" value="Genomic_DNA"/>
</dbReference>
<dbReference type="AlphaFoldDB" id="A0A9W6SW78"/>
<keyword evidence="2 5" id="KW-0812">Transmembrane</keyword>
<evidence type="ECO:0000256" key="2">
    <source>
        <dbReference type="ARBA" id="ARBA00022692"/>
    </source>
</evidence>
<dbReference type="Pfam" id="PF00892">
    <property type="entry name" value="EamA"/>
    <property type="match status" value="1"/>
</dbReference>
<feature type="transmembrane region" description="Helical" evidence="5">
    <location>
        <begin position="95"/>
        <end position="114"/>
    </location>
</feature>
<protein>
    <submittedName>
        <fullName evidence="7">Unnamed protein product</fullName>
    </submittedName>
</protein>
<feature type="domain" description="EamA" evidence="6">
    <location>
        <begin position="233"/>
        <end position="300"/>
    </location>
</feature>
<keyword evidence="3 5" id="KW-1133">Transmembrane helix</keyword>
<dbReference type="PANTHER" id="PTHR23051:SF0">
    <property type="entry name" value="SOLUTE CARRIER FAMILY 35 MEMBER F5"/>
    <property type="match status" value="1"/>
</dbReference>